<evidence type="ECO:0000256" key="4">
    <source>
        <dbReference type="ARBA" id="ARBA00022655"/>
    </source>
</evidence>
<dbReference type="GO" id="GO:0015940">
    <property type="term" value="P:pantothenate biosynthetic process"/>
    <property type="evidence" value="ECO:0007669"/>
    <property type="project" value="UniProtKB-UniRule"/>
</dbReference>
<evidence type="ECO:0000256" key="8">
    <source>
        <dbReference type="HAMAP-Rule" id="MF_00158"/>
    </source>
</evidence>
<dbReference type="NCBIfam" id="TIGR00125">
    <property type="entry name" value="cyt_tran_rel"/>
    <property type="match status" value="1"/>
</dbReference>
<organism evidence="9 10">
    <name type="scientific">Bizionia arctica</name>
    <dbReference type="NCBI Taxonomy" id="1495645"/>
    <lineage>
        <taxon>Bacteria</taxon>
        <taxon>Pseudomonadati</taxon>
        <taxon>Bacteroidota</taxon>
        <taxon>Flavobacteriia</taxon>
        <taxon>Flavobacteriales</taxon>
        <taxon>Flavobacteriaceae</taxon>
        <taxon>Bizionia</taxon>
    </lineage>
</organism>
<dbReference type="SUPFAM" id="SSF52374">
    <property type="entry name" value="Nucleotidylyl transferase"/>
    <property type="match status" value="1"/>
</dbReference>
<accession>A0A917GCL1</accession>
<comment type="subcellular location">
    <subcellularLocation>
        <location evidence="8">Cytoplasm</location>
    </subcellularLocation>
</comment>
<keyword evidence="10" id="KW-1185">Reference proteome</keyword>
<feature type="binding site" evidence="8">
    <location>
        <position position="155"/>
    </location>
    <ligand>
        <name>(R)-pantoate</name>
        <dbReference type="ChEBI" id="CHEBI:15980"/>
    </ligand>
</feature>
<comment type="miscellaneous">
    <text evidence="8">The reaction proceeds by a bi uni uni bi ping pong mechanism.</text>
</comment>
<comment type="subunit">
    <text evidence="8">Homodimer.</text>
</comment>
<dbReference type="GO" id="GO:0005524">
    <property type="term" value="F:ATP binding"/>
    <property type="evidence" value="ECO:0007669"/>
    <property type="project" value="UniProtKB-KW"/>
</dbReference>
<feature type="binding site" evidence="8">
    <location>
        <begin position="186"/>
        <end position="189"/>
    </location>
    <ligand>
        <name>ATP</name>
        <dbReference type="ChEBI" id="CHEBI:30616"/>
    </ligand>
</feature>
<dbReference type="InterPro" id="IPR014729">
    <property type="entry name" value="Rossmann-like_a/b/a_fold"/>
</dbReference>
<dbReference type="GO" id="GO:0004592">
    <property type="term" value="F:pantoate-beta-alanine ligase activity"/>
    <property type="evidence" value="ECO:0007669"/>
    <property type="project" value="UniProtKB-UniRule"/>
</dbReference>
<comment type="function">
    <text evidence="8">Catalyzes the condensation of pantoate with beta-alanine in an ATP-dependent reaction via a pantoyl-adenylate intermediate.</text>
</comment>
<evidence type="ECO:0000313" key="9">
    <source>
        <dbReference type="EMBL" id="GGG38342.1"/>
    </source>
</evidence>
<name>A0A917GCL1_9FLAO</name>
<evidence type="ECO:0000256" key="5">
    <source>
        <dbReference type="ARBA" id="ARBA00022741"/>
    </source>
</evidence>
<keyword evidence="8" id="KW-0963">Cytoplasm</keyword>
<dbReference type="InterPro" id="IPR042176">
    <property type="entry name" value="Pantoate_ligase_C"/>
</dbReference>
<reference evidence="9" key="1">
    <citation type="journal article" date="2014" name="Int. J. Syst. Evol. Microbiol.">
        <title>Complete genome sequence of Corynebacterium casei LMG S-19264T (=DSM 44701T), isolated from a smear-ripened cheese.</title>
        <authorList>
            <consortium name="US DOE Joint Genome Institute (JGI-PGF)"/>
            <person name="Walter F."/>
            <person name="Albersmeier A."/>
            <person name="Kalinowski J."/>
            <person name="Ruckert C."/>
        </authorList>
    </citation>
    <scope>NUCLEOTIDE SEQUENCE</scope>
    <source>
        <strain evidence="9">CGMCC 1.12751</strain>
    </source>
</reference>
<evidence type="ECO:0000256" key="2">
    <source>
        <dbReference type="ARBA" id="ARBA00009256"/>
    </source>
</evidence>
<dbReference type="Pfam" id="PF02569">
    <property type="entry name" value="Pantoate_ligase"/>
    <property type="match status" value="1"/>
</dbReference>
<keyword evidence="5 8" id="KW-0547">Nucleotide-binding</keyword>
<comment type="similarity">
    <text evidence="2 8">Belongs to the pantothenate synthetase family.</text>
</comment>
<evidence type="ECO:0000256" key="1">
    <source>
        <dbReference type="ARBA" id="ARBA00004990"/>
    </source>
</evidence>
<dbReference type="AlphaFoldDB" id="A0A917GCL1"/>
<proteinExistence type="inferred from homology"/>
<reference evidence="9" key="2">
    <citation type="submission" date="2020-09" db="EMBL/GenBank/DDBJ databases">
        <authorList>
            <person name="Sun Q."/>
            <person name="Zhou Y."/>
        </authorList>
    </citation>
    <scope>NUCLEOTIDE SEQUENCE</scope>
    <source>
        <strain evidence="9">CGMCC 1.12751</strain>
    </source>
</reference>
<sequence>MKIYTEKTQIQKAIKLFKDKNLSIGYVPTMGALHEGHLSLVEEAFKGNDVVVVSIFVNPTQFDNKKDLKKYPRTLEADTRLLESLDKDILLYAPTVEDIYDNKTVAEHFSFDGLEFEMEGKFRTGHFDGVGTIVKKLFEIVLPDEAYFGKKDFQQLQIIKKLVEKYHIPVKVIGCEIFREANGLAMSSRNARLKEAYKMESPFIYETLKTAKIKFGTESASKVTTWVEKEFAKHELLKLQYFIIAAEDTLKPVKIKSKNNTYRAFIAVYADEIRLIDNIALN</sequence>
<dbReference type="HAMAP" id="MF_00158">
    <property type="entry name" value="PanC"/>
    <property type="match status" value="1"/>
</dbReference>
<keyword evidence="4 8" id="KW-0566">Pantothenate biosynthesis</keyword>
<evidence type="ECO:0000313" key="10">
    <source>
        <dbReference type="Proteomes" id="UP000625976"/>
    </source>
</evidence>
<dbReference type="RefSeq" id="WP_188462014.1">
    <property type="nucleotide sequence ID" value="NZ_BMFQ01000001.1"/>
</dbReference>
<keyword evidence="6 8" id="KW-0067">ATP-binding</keyword>
<gene>
    <name evidence="8 9" type="primary">panC</name>
    <name evidence="9" type="ORF">GCM10010976_07600</name>
</gene>
<feature type="binding site" evidence="8">
    <location>
        <position position="61"/>
    </location>
    <ligand>
        <name>(R)-pantoate</name>
        <dbReference type="ChEBI" id="CHEBI:15980"/>
    </ligand>
</feature>
<evidence type="ECO:0000256" key="6">
    <source>
        <dbReference type="ARBA" id="ARBA00022840"/>
    </source>
</evidence>
<comment type="catalytic activity">
    <reaction evidence="7 8">
        <text>(R)-pantoate + beta-alanine + ATP = (R)-pantothenate + AMP + diphosphate + H(+)</text>
        <dbReference type="Rhea" id="RHEA:10912"/>
        <dbReference type="ChEBI" id="CHEBI:15378"/>
        <dbReference type="ChEBI" id="CHEBI:15980"/>
        <dbReference type="ChEBI" id="CHEBI:29032"/>
        <dbReference type="ChEBI" id="CHEBI:30616"/>
        <dbReference type="ChEBI" id="CHEBI:33019"/>
        <dbReference type="ChEBI" id="CHEBI:57966"/>
        <dbReference type="ChEBI" id="CHEBI:456215"/>
        <dbReference type="EC" id="6.3.2.1"/>
    </reaction>
</comment>
<dbReference type="Gene3D" id="3.30.1300.10">
    <property type="entry name" value="Pantoate-beta-alanine ligase, C-terminal domain"/>
    <property type="match status" value="1"/>
</dbReference>
<dbReference type="NCBIfam" id="TIGR00018">
    <property type="entry name" value="panC"/>
    <property type="match status" value="1"/>
</dbReference>
<feature type="active site" description="Proton donor" evidence="8">
    <location>
        <position position="37"/>
    </location>
</feature>
<keyword evidence="3 8" id="KW-0436">Ligase</keyword>
<feature type="binding site" evidence="8">
    <location>
        <begin position="30"/>
        <end position="37"/>
    </location>
    <ligand>
        <name>ATP</name>
        <dbReference type="ChEBI" id="CHEBI:30616"/>
    </ligand>
</feature>
<dbReference type="InterPro" id="IPR004821">
    <property type="entry name" value="Cyt_trans-like"/>
</dbReference>
<evidence type="ECO:0000256" key="3">
    <source>
        <dbReference type="ARBA" id="ARBA00022598"/>
    </source>
</evidence>
<dbReference type="PANTHER" id="PTHR21299">
    <property type="entry name" value="CYTIDYLATE KINASE/PANTOATE-BETA-ALANINE LIGASE"/>
    <property type="match status" value="1"/>
</dbReference>
<evidence type="ECO:0000256" key="7">
    <source>
        <dbReference type="ARBA" id="ARBA00048258"/>
    </source>
</evidence>
<dbReference type="EC" id="6.3.2.1" evidence="8"/>
<dbReference type="Gene3D" id="3.40.50.620">
    <property type="entry name" value="HUPs"/>
    <property type="match status" value="1"/>
</dbReference>
<dbReference type="InterPro" id="IPR003721">
    <property type="entry name" value="Pantoate_ligase"/>
</dbReference>
<comment type="pathway">
    <text evidence="1 8">Cofactor biosynthesis; (R)-pantothenate biosynthesis; (R)-pantothenate from (R)-pantoate and beta-alanine: step 1/1.</text>
</comment>
<comment type="caution">
    <text evidence="9">The sequence shown here is derived from an EMBL/GenBank/DDBJ whole genome shotgun (WGS) entry which is preliminary data.</text>
</comment>
<comment type="caution">
    <text evidence="8">Lacks conserved residue(s) required for the propagation of feature annotation.</text>
</comment>
<dbReference type="PANTHER" id="PTHR21299:SF1">
    <property type="entry name" value="PANTOATE--BETA-ALANINE LIGASE"/>
    <property type="match status" value="1"/>
</dbReference>
<dbReference type="GO" id="GO:0005829">
    <property type="term" value="C:cytosol"/>
    <property type="evidence" value="ECO:0007669"/>
    <property type="project" value="TreeGrafter"/>
</dbReference>
<dbReference type="Proteomes" id="UP000625976">
    <property type="component" value="Unassembled WGS sequence"/>
</dbReference>
<dbReference type="EMBL" id="BMFQ01000001">
    <property type="protein sequence ID" value="GGG38342.1"/>
    <property type="molecule type" value="Genomic_DNA"/>
</dbReference>
<feature type="binding site" evidence="8">
    <location>
        <begin position="149"/>
        <end position="152"/>
    </location>
    <ligand>
        <name>ATP</name>
        <dbReference type="ChEBI" id="CHEBI:30616"/>
    </ligand>
</feature>
<feature type="binding site" evidence="8">
    <location>
        <position position="61"/>
    </location>
    <ligand>
        <name>beta-alanine</name>
        <dbReference type="ChEBI" id="CHEBI:57966"/>
    </ligand>
</feature>
<protein>
    <recommendedName>
        <fullName evidence="8">Pantothenate synthetase</fullName>
        <shortName evidence="8">PS</shortName>
        <ecNumber evidence="8">6.3.2.1</ecNumber>
    </recommendedName>
    <alternativeName>
        <fullName evidence="8">Pantoate--beta-alanine ligase</fullName>
    </alternativeName>
    <alternativeName>
        <fullName evidence="8">Pantoate-activating enzyme</fullName>
    </alternativeName>
</protein>